<evidence type="ECO:0000313" key="3">
    <source>
        <dbReference type="Proteomes" id="UP000571817"/>
    </source>
</evidence>
<dbReference type="InterPro" id="IPR000182">
    <property type="entry name" value="GNAT_dom"/>
</dbReference>
<comment type="caution">
    <text evidence="2">The sequence shown here is derived from an EMBL/GenBank/DDBJ whole genome shotgun (WGS) entry which is preliminary data.</text>
</comment>
<evidence type="ECO:0000313" key="2">
    <source>
        <dbReference type="EMBL" id="NYJ74900.1"/>
    </source>
</evidence>
<reference evidence="2 3" key="1">
    <citation type="submission" date="2020-07" db="EMBL/GenBank/DDBJ databases">
        <title>Sequencing the genomes of 1000 actinobacteria strains.</title>
        <authorList>
            <person name="Klenk H.-P."/>
        </authorList>
    </citation>
    <scope>NUCLEOTIDE SEQUENCE [LARGE SCALE GENOMIC DNA]</scope>
    <source>
        <strain evidence="2 3">DSM 29531</strain>
    </source>
</reference>
<accession>A0A853DJK9</accession>
<dbReference type="Proteomes" id="UP000571817">
    <property type="component" value="Unassembled WGS sequence"/>
</dbReference>
<name>A0A853DJK9_9MICO</name>
<sequence length="300" mass="31669">MSVHVEVGLGAATRAADEAARRAGVVIRELSEVADLQDIVALYDSVWQRESGPLLTAELLRAFAKAGNYVVGAFDGRSLVGACVGFFSAPADSSLHSHISGVSTAARRRNVGFAMKVHQRAWAMRRGASRITWTFDPLVARNAWFNVVKLAADPSEYLTDFYGGMHDGINGPDGSDRLLVSWELGAGSVARACLGQIRPGDAAHERALGACVALGISASGAPVAGSGDASTHLVAVPPDIEGLRATRPRLATDWRIALRESLGGLLTSGAWIDGFDRSGWYVVRQDTAPPITARHSGGAR</sequence>
<dbReference type="InterPro" id="IPR038764">
    <property type="entry name" value="GNAT_N_AcTrfase_prd"/>
</dbReference>
<dbReference type="InterPro" id="IPR016181">
    <property type="entry name" value="Acyl_CoA_acyltransferase"/>
</dbReference>
<feature type="domain" description="N-acetyltransferase" evidence="1">
    <location>
        <begin position="25"/>
        <end position="168"/>
    </location>
</feature>
<organism evidence="2 3">
    <name type="scientific">Allobranchiibius huperziae</name>
    <dbReference type="NCBI Taxonomy" id="1874116"/>
    <lineage>
        <taxon>Bacteria</taxon>
        <taxon>Bacillati</taxon>
        <taxon>Actinomycetota</taxon>
        <taxon>Actinomycetes</taxon>
        <taxon>Micrococcales</taxon>
        <taxon>Dermacoccaceae</taxon>
        <taxon>Allobranchiibius</taxon>
    </lineage>
</organism>
<evidence type="ECO:0000259" key="1">
    <source>
        <dbReference type="PROSITE" id="PS51186"/>
    </source>
</evidence>
<dbReference type="AlphaFoldDB" id="A0A853DJK9"/>
<proteinExistence type="predicted"/>
<dbReference type="SUPFAM" id="SSF55729">
    <property type="entry name" value="Acyl-CoA N-acyltransferases (Nat)"/>
    <property type="match status" value="1"/>
</dbReference>
<dbReference type="RefSeq" id="WP_179481147.1">
    <property type="nucleotide sequence ID" value="NZ_JACCFW010000001.1"/>
</dbReference>
<dbReference type="Gene3D" id="3.40.630.30">
    <property type="match status" value="1"/>
</dbReference>
<dbReference type="GO" id="GO:0016747">
    <property type="term" value="F:acyltransferase activity, transferring groups other than amino-acyl groups"/>
    <property type="evidence" value="ECO:0007669"/>
    <property type="project" value="InterPro"/>
</dbReference>
<keyword evidence="3" id="KW-1185">Reference proteome</keyword>
<dbReference type="PANTHER" id="PTHR41700:SF1">
    <property type="entry name" value="N-ACETYLTRANSFERASE DOMAIN-CONTAINING PROTEIN"/>
    <property type="match status" value="1"/>
</dbReference>
<protein>
    <submittedName>
        <fullName evidence="2">Putative GNAT superfamily acetyltransferase</fullName>
    </submittedName>
</protein>
<dbReference type="PANTHER" id="PTHR41700">
    <property type="entry name" value="GCN5-RELATED N-ACETYLTRANSFERASE"/>
    <property type="match status" value="1"/>
</dbReference>
<gene>
    <name evidence="2" type="ORF">HNR15_001863</name>
</gene>
<dbReference type="EMBL" id="JACCFW010000001">
    <property type="protein sequence ID" value="NYJ74900.1"/>
    <property type="molecule type" value="Genomic_DNA"/>
</dbReference>
<keyword evidence="2" id="KW-0808">Transferase</keyword>
<dbReference type="PROSITE" id="PS51186">
    <property type="entry name" value="GNAT"/>
    <property type="match status" value="1"/>
</dbReference>